<feature type="signal peptide" evidence="1">
    <location>
        <begin position="1"/>
        <end position="24"/>
    </location>
</feature>
<evidence type="ECO:0000313" key="3">
    <source>
        <dbReference type="Proteomes" id="UP001064262"/>
    </source>
</evidence>
<dbReference type="RefSeq" id="WP_267142159.1">
    <property type="nucleotide sequence ID" value="NZ_JAODIL010000067.1"/>
</dbReference>
<comment type="caution">
    <text evidence="2">The sequence shown here is derived from an EMBL/GenBank/DDBJ whole genome shotgun (WGS) entry which is preliminary data.</text>
</comment>
<reference evidence="2" key="1">
    <citation type="submission" date="2022-09" db="EMBL/GenBank/DDBJ databases">
        <title>Winslowiella arboricola sp. nov., isolated from bleeding cankers on broadleaf hosts.</title>
        <authorList>
            <person name="Brady C."/>
            <person name="Kaur S."/>
            <person name="Crampton B."/>
            <person name="Maddock D."/>
            <person name="Arnold D."/>
            <person name="Denman S."/>
        </authorList>
    </citation>
    <scope>NUCLEOTIDE SEQUENCE</scope>
    <source>
        <strain evidence="2">BAC 15a-03b</strain>
    </source>
</reference>
<evidence type="ECO:0000256" key="1">
    <source>
        <dbReference type="SAM" id="SignalP"/>
    </source>
</evidence>
<keyword evidence="3" id="KW-1185">Reference proteome</keyword>
<evidence type="ECO:0000313" key="2">
    <source>
        <dbReference type="EMBL" id="MCU5777087.1"/>
    </source>
</evidence>
<gene>
    <name evidence="2" type="ORF">N5923_06225</name>
</gene>
<protein>
    <submittedName>
        <fullName evidence="2">Uncharacterized protein</fullName>
    </submittedName>
</protein>
<proteinExistence type="predicted"/>
<organism evidence="2 3">
    <name type="scientific">Winslowiella arboricola</name>
    <dbReference type="NCBI Taxonomy" id="2978220"/>
    <lineage>
        <taxon>Bacteria</taxon>
        <taxon>Pseudomonadati</taxon>
        <taxon>Pseudomonadota</taxon>
        <taxon>Gammaproteobacteria</taxon>
        <taxon>Enterobacterales</taxon>
        <taxon>Erwiniaceae</taxon>
        <taxon>Winslowiella</taxon>
    </lineage>
</organism>
<accession>A0A9J6PSS0</accession>
<feature type="chain" id="PRO_5039927862" evidence="1">
    <location>
        <begin position="25"/>
        <end position="61"/>
    </location>
</feature>
<sequence length="61" mass="6462">MNRKIIALALFGISGWASTGNAFACMILPPIAAEICIKLCDNMPDPVAKAMCKLGQSDHKA</sequence>
<keyword evidence="1" id="KW-0732">Signal</keyword>
<dbReference type="EMBL" id="JAODIM010000038">
    <property type="protein sequence ID" value="MCU5777087.1"/>
    <property type="molecule type" value="Genomic_DNA"/>
</dbReference>
<dbReference type="AlphaFoldDB" id="A0A9J6PSS0"/>
<dbReference type="Proteomes" id="UP001064262">
    <property type="component" value="Unassembled WGS sequence"/>
</dbReference>
<name>A0A9J6PSS0_9GAMM</name>